<comment type="caution">
    <text evidence="1">The sequence shown here is derived from an EMBL/GenBank/DDBJ whole genome shotgun (WGS) entry which is preliminary data.</text>
</comment>
<dbReference type="Proteomes" id="UP000321175">
    <property type="component" value="Unassembled WGS sequence"/>
</dbReference>
<sequence length="54" mass="6410">MDYTVISLSKKIKMLVEVIKEEEIEIGNKALRKKVRERFSNFVESSFFVETIQK</sequence>
<protein>
    <submittedName>
        <fullName evidence="1">Uncharacterized protein</fullName>
    </submittedName>
</protein>
<proteinExistence type="predicted"/>
<name>A0ABQ0VA37_ENTMU</name>
<gene>
    <name evidence="1" type="ORF">EMU01_05000</name>
</gene>
<dbReference type="RefSeq" id="WP_019723293.1">
    <property type="nucleotide sequence ID" value="NZ_WXOQ01000003.1"/>
</dbReference>
<reference evidence="1 2" key="1">
    <citation type="submission" date="2019-07" db="EMBL/GenBank/DDBJ databases">
        <title>Whole genome shotgun sequence of Enterococcus mundtii NBRC 100490.</title>
        <authorList>
            <person name="Hosoyama A."/>
            <person name="Uohara A."/>
            <person name="Ohji S."/>
            <person name="Ichikawa N."/>
        </authorList>
    </citation>
    <scope>NUCLEOTIDE SEQUENCE [LARGE SCALE GENOMIC DNA]</scope>
    <source>
        <strain evidence="1 2">NBRC 100490</strain>
    </source>
</reference>
<keyword evidence="2" id="KW-1185">Reference proteome</keyword>
<evidence type="ECO:0000313" key="2">
    <source>
        <dbReference type="Proteomes" id="UP000321175"/>
    </source>
</evidence>
<evidence type="ECO:0000313" key="1">
    <source>
        <dbReference type="EMBL" id="GEL79356.1"/>
    </source>
</evidence>
<dbReference type="EMBL" id="BJWA01000002">
    <property type="protein sequence ID" value="GEL79356.1"/>
    <property type="molecule type" value="Genomic_DNA"/>
</dbReference>
<accession>A0ABQ0VA37</accession>
<organism evidence="1 2">
    <name type="scientific">Enterococcus mundtii</name>
    <dbReference type="NCBI Taxonomy" id="53346"/>
    <lineage>
        <taxon>Bacteria</taxon>
        <taxon>Bacillati</taxon>
        <taxon>Bacillota</taxon>
        <taxon>Bacilli</taxon>
        <taxon>Lactobacillales</taxon>
        <taxon>Enterococcaceae</taxon>
        <taxon>Enterococcus</taxon>
    </lineage>
</organism>